<dbReference type="Gene3D" id="1.10.287.950">
    <property type="entry name" value="Methyl-accepting chemotaxis protein"/>
    <property type="match status" value="1"/>
</dbReference>
<dbReference type="SUPFAM" id="SSF58104">
    <property type="entry name" value="Methyl-accepting chemotaxis protein (MCP) signaling domain"/>
    <property type="match status" value="1"/>
</dbReference>
<keyword evidence="2 4" id="KW-0807">Transducer</keyword>
<gene>
    <name evidence="6" type="ORF">F0262_01260</name>
</gene>
<feature type="domain" description="Methyl-accepting transducer" evidence="5">
    <location>
        <begin position="466"/>
        <end position="650"/>
    </location>
</feature>
<name>A0A7Y4DZB9_9VIBR</name>
<dbReference type="Pfam" id="PF08495">
    <property type="entry name" value="FIST"/>
    <property type="match status" value="1"/>
</dbReference>
<dbReference type="InterPro" id="IPR013702">
    <property type="entry name" value="FIST_domain_N"/>
</dbReference>
<dbReference type="InterPro" id="IPR004090">
    <property type="entry name" value="Chemotax_Me-accpt_rcpt"/>
</dbReference>
<dbReference type="AlphaFoldDB" id="A0A7Y4DZB9"/>
<accession>A0A7Y4DZB9</accession>
<protein>
    <submittedName>
        <fullName evidence="6">Chemotaxis protein</fullName>
    </submittedName>
</protein>
<evidence type="ECO:0000313" key="6">
    <source>
        <dbReference type="EMBL" id="NOH46691.1"/>
    </source>
</evidence>
<dbReference type="Pfam" id="PF00015">
    <property type="entry name" value="MCPsignal"/>
    <property type="match status" value="1"/>
</dbReference>
<dbReference type="GO" id="GO:0007165">
    <property type="term" value="P:signal transduction"/>
    <property type="evidence" value="ECO:0007669"/>
    <property type="project" value="UniProtKB-KW"/>
</dbReference>
<evidence type="ECO:0000256" key="3">
    <source>
        <dbReference type="ARBA" id="ARBA00029447"/>
    </source>
</evidence>
<dbReference type="EMBL" id="VTYN01000001">
    <property type="protein sequence ID" value="NOH46691.1"/>
    <property type="molecule type" value="Genomic_DNA"/>
</dbReference>
<dbReference type="SMART" id="SM00897">
    <property type="entry name" value="FIST"/>
    <property type="match status" value="1"/>
</dbReference>
<evidence type="ECO:0000256" key="2">
    <source>
        <dbReference type="ARBA" id="ARBA00023224"/>
    </source>
</evidence>
<evidence type="ECO:0000259" key="5">
    <source>
        <dbReference type="PROSITE" id="PS50111"/>
    </source>
</evidence>
<dbReference type="InterPro" id="IPR004089">
    <property type="entry name" value="MCPsignal_dom"/>
</dbReference>
<dbReference type="SMART" id="SM00283">
    <property type="entry name" value="MA"/>
    <property type="match status" value="1"/>
</dbReference>
<dbReference type="InterPro" id="IPR019494">
    <property type="entry name" value="FIST_C"/>
</dbReference>
<dbReference type="GO" id="GO:0004888">
    <property type="term" value="F:transmembrane signaling receptor activity"/>
    <property type="evidence" value="ECO:0007669"/>
    <property type="project" value="InterPro"/>
</dbReference>
<evidence type="ECO:0000256" key="1">
    <source>
        <dbReference type="ARBA" id="ARBA00004370"/>
    </source>
</evidence>
<dbReference type="Pfam" id="PF10442">
    <property type="entry name" value="FIST_C"/>
    <property type="match status" value="1"/>
</dbReference>
<evidence type="ECO:0000313" key="7">
    <source>
        <dbReference type="Proteomes" id="UP000572072"/>
    </source>
</evidence>
<dbReference type="GO" id="GO:0016020">
    <property type="term" value="C:membrane"/>
    <property type="evidence" value="ECO:0007669"/>
    <property type="project" value="UniProtKB-SubCell"/>
</dbReference>
<proteinExistence type="inferred from homology"/>
<dbReference type="GO" id="GO:0006935">
    <property type="term" value="P:chemotaxis"/>
    <property type="evidence" value="ECO:0007669"/>
    <property type="project" value="InterPro"/>
</dbReference>
<sequence>MLKRLFSRENLENTQCPKSNVVLHFSERDLSSSHLQPARLNNTAKLIIAYISPHLDFKNINQKLQQALHGIQHVITVQTAGELGGKGELYHATEGNWDNIVLHSFSEQILFDVDIHSVNLHCEDIKSGTPTRSSQQRIEAIAREIKALNTKFTPNYFDSVALTYFDGISASENFFMQALYQEERFPCYFIGGSAGGKLDFTSAKVAYNGQEQNNKALIAFFKLSPEYRYGIFKTHNFTRSKAYFTVAEFDPNLRVLKSLLASNSNKLSTPVEALCQYFNCSPSELSQHLTGHSFGVSINDEMFIRSIANIDLETGHISFFCDMEFGDQLHLLSSESLSSTTARDYEQFLRGKPSSPEAMIANDCILRRLNNASELSQVRCFNDIPVSGFSTFGELLGVHMNETLTALAFFKVANGERFSDTIADNYPVKYAHYREHFLARKINSKACINDIQSDLITQLQLYRPLLQDSSSQLESIGGVSQQSAAHLNAIHQQFSKFTSQIEQQAAHRDTLKERIQSLQLSSEKVVSILKAISGIAEQTNLLALNAAIEAARAGEAGRGFAVVADEVRALSLNTQKSLNETGETIDNVSSSITDIESSVHDINQIISLIVEESTHLSQQLAELTDASNSSADMAIRGVNQAQEAQVEMSNIDSNIMTLEQLRNIS</sequence>
<dbReference type="PANTHER" id="PTHR32089:SF112">
    <property type="entry name" value="LYSOZYME-LIKE PROTEIN-RELATED"/>
    <property type="match status" value="1"/>
</dbReference>
<dbReference type="SMART" id="SM01204">
    <property type="entry name" value="FIST_C"/>
    <property type="match status" value="1"/>
</dbReference>
<evidence type="ECO:0000256" key="4">
    <source>
        <dbReference type="PROSITE-ProRule" id="PRU00284"/>
    </source>
</evidence>
<dbReference type="PROSITE" id="PS50111">
    <property type="entry name" value="CHEMOTAXIS_TRANSDUC_2"/>
    <property type="match status" value="1"/>
</dbReference>
<dbReference type="PRINTS" id="PR00260">
    <property type="entry name" value="CHEMTRNSDUCR"/>
</dbReference>
<organism evidence="6 7">
    <name type="scientific">Vibrio rotiferianus</name>
    <dbReference type="NCBI Taxonomy" id="190895"/>
    <lineage>
        <taxon>Bacteria</taxon>
        <taxon>Pseudomonadati</taxon>
        <taxon>Pseudomonadota</taxon>
        <taxon>Gammaproteobacteria</taxon>
        <taxon>Vibrionales</taxon>
        <taxon>Vibrionaceae</taxon>
        <taxon>Vibrio</taxon>
    </lineage>
</organism>
<dbReference type="PANTHER" id="PTHR32089">
    <property type="entry name" value="METHYL-ACCEPTING CHEMOTAXIS PROTEIN MCPB"/>
    <property type="match status" value="1"/>
</dbReference>
<reference evidence="6 7" key="1">
    <citation type="submission" date="2019-08" db="EMBL/GenBank/DDBJ databases">
        <title>Draft genome sequencing and comparative genomics of hatchery-associated Vibrios.</title>
        <authorList>
            <person name="Kehlet-Delgado H."/>
            <person name="Mueller R.S."/>
        </authorList>
    </citation>
    <scope>NUCLEOTIDE SEQUENCE [LARGE SCALE GENOMIC DNA]</scope>
    <source>
        <strain evidence="6 7">00-78-3</strain>
    </source>
</reference>
<comment type="caution">
    <text evidence="6">The sequence shown here is derived from an EMBL/GenBank/DDBJ whole genome shotgun (WGS) entry which is preliminary data.</text>
</comment>
<comment type="subcellular location">
    <subcellularLocation>
        <location evidence="1">Membrane</location>
    </subcellularLocation>
</comment>
<comment type="similarity">
    <text evidence="3">Belongs to the methyl-accepting chemotaxis (MCP) protein family.</text>
</comment>
<dbReference type="Proteomes" id="UP000572072">
    <property type="component" value="Unassembled WGS sequence"/>
</dbReference>
<dbReference type="RefSeq" id="WP_171356831.1">
    <property type="nucleotide sequence ID" value="NZ_VTYN01000001.1"/>
</dbReference>